<dbReference type="Gene3D" id="1.25.40.420">
    <property type="match status" value="1"/>
</dbReference>
<comment type="subcellular location">
    <subcellularLocation>
        <location evidence="1">Cytoplasm</location>
    </subcellularLocation>
</comment>
<evidence type="ECO:0000256" key="2">
    <source>
        <dbReference type="ARBA" id="ARBA00004906"/>
    </source>
</evidence>
<name>A0A9Q1CH40_HOLLE</name>
<dbReference type="Proteomes" id="UP001152320">
    <property type="component" value="Chromosome 3"/>
</dbReference>
<dbReference type="PANTHER" id="PTHR45774">
    <property type="entry name" value="BTB/POZ DOMAIN-CONTAINING"/>
    <property type="match status" value="1"/>
</dbReference>
<keyword evidence="4" id="KW-0833">Ubl conjugation pathway</keyword>
<dbReference type="AlphaFoldDB" id="A0A9Q1CH40"/>
<dbReference type="CDD" id="cd18488">
    <property type="entry name" value="BACK_BTBD3_like"/>
    <property type="match status" value="1"/>
</dbReference>
<evidence type="ECO:0000256" key="1">
    <source>
        <dbReference type="ARBA" id="ARBA00004496"/>
    </source>
</evidence>
<dbReference type="SMART" id="SM00875">
    <property type="entry name" value="BACK"/>
    <property type="match status" value="1"/>
</dbReference>
<dbReference type="GO" id="GO:0022008">
    <property type="term" value="P:neurogenesis"/>
    <property type="evidence" value="ECO:0007669"/>
    <property type="project" value="TreeGrafter"/>
</dbReference>
<gene>
    <name evidence="6" type="ORF">HOLleu_07422</name>
</gene>
<accession>A0A9Q1CH40</accession>
<evidence type="ECO:0000313" key="6">
    <source>
        <dbReference type="EMBL" id="KAJ8044633.1"/>
    </source>
</evidence>
<dbReference type="FunFam" id="3.30.710.10:FF:000015">
    <property type="entry name" value="BTB/POZ domain-containing protein 3"/>
    <property type="match status" value="1"/>
</dbReference>
<dbReference type="Pfam" id="PF08005">
    <property type="entry name" value="PHR"/>
    <property type="match status" value="1"/>
</dbReference>
<dbReference type="SMART" id="SM00225">
    <property type="entry name" value="BTB"/>
    <property type="match status" value="1"/>
</dbReference>
<dbReference type="InterPro" id="IPR049737">
    <property type="entry name" value="Btbd6a-like_BACK"/>
</dbReference>
<protein>
    <submittedName>
        <fullName evidence="6">BTB/POZ domain-containing protein 3</fullName>
    </submittedName>
</protein>
<comment type="caution">
    <text evidence="6">The sequence shown here is derived from an EMBL/GenBank/DDBJ whole genome shotgun (WGS) entry which is preliminary data.</text>
</comment>
<dbReference type="InterPro" id="IPR000210">
    <property type="entry name" value="BTB/POZ_dom"/>
</dbReference>
<dbReference type="Pfam" id="PF00651">
    <property type="entry name" value="BTB"/>
    <property type="match status" value="1"/>
</dbReference>
<dbReference type="PANTHER" id="PTHR45774:SF4">
    <property type="entry name" value="AXUNDEAD, ISOFORM F"/>
    <property type="match status" value="1"/>
</dbReference>
<dbReference type="InterPro" id="IPR012983">
    <property type="entry name" value="PHR"/>
</dbReference>
<dbReference type="GO" id="GO:0005829">
    <property type="term" value="C:cytosol"/>
    <property type="evidence" value="ECO:0007669"/>
    <property type="project" value="TreeGrafter"/>
</dbReference>
<dbReference type="PROSITE" id="PS50097">
    <property type="entry name" value="BTB"/>
    <property type="match status" value="1"/>
</dbReference>
<dbReference type="EMBL" id="JAIZAY010000003">
    <property type="protein sequence ID" value="KAJ8044633.1"/>
    <property type="molecule type" value="Genomic_DNA"/>
</dbReference>
<feature type="domain" description="BTB" evidence="5">
    <location>
        <begin position="113"/>
        <end position="183"/>
    </location>
</feature>
<dbReference type="OrthoDB" id="636773at2759"/>
<dbReference type="Pfam" id="PF07707">
    <property type="entry name" value="BACK"/>
    <property type="match status" value="1"/>
</dbReference>
<dbReference type="InterPro" id="IPR011333">
    <property type="entry name" value="SKP1/BTB/POZ_sf"/>
</dbReference>
<keyword evidence="7" id="KW-1185">Reference proteome</keyword>
<proteinExistence type="predicted"/>
<dbReference type="Gene3D" id="3.30.710.10">
    <property type="entry name" value="Potassium Channel Kv1.1, Chain A"/>
    <property type="match status" value="1"/>
</dbReference>
<dbReference type="InterPro" id="IPR038648">
    <property type="entry name" value="PHR_sf"/>
</dbReference>
<dbReference type="SUPFAM" id="SSF54695">
    <property type="entry name" value="POZ domain"/>
    <property type="match status" value="1"/>
</dbReference>
<dbReference type="CDD" id="cd18282">
    <property type="entry name" value="BTB_POZ_BTBD3_6"/>
    <property type="match status" value="1"/>
</dbReference>
<evidence type="ECO:0000256" key="4">
    <source>
        <dbReference type="ARBA" id="ARBA00022786"/>
    </source>
</evidence>
<keyword evidence="3" id="KW-0963">Cytoplasm</keyword>
<evidence type="ECO:0000256" key="3">
    <source>
        <dbReference type="ARBA" id="ARBA00022490"/>
    </source>
</evidence>
<organism evidence="6 7">
    <name type="scientific">Holothuria leucospilota</name>
    <name type="common">Black long sea cucumber</name>
    <name type="synonym">Mertensiothuria leucospilota</name>
    <dbReference type="NCBI Taxonomy" id="206669"/>
    <lineage>
        <taxon>Eukaryota</taxon>
        <taxon>Metazoa</taxon>
        <taxon>Echinodermata</taxon>
        <taxon>Eleutherozoa</taxon>
        <taxon>Echinozoa</taxon>
        <taxon>Holothuroidea</taxon>
        <taxon>Aspidochirotacea</taxon>
        <taxon>Aspidochirotida</taxon>
        <taxon>Holothuriidae</taxon>
        <taxon>Holothuria</taxon>
    </lineage>
</organism>
<evidence type="ECO:0000259" key="5">
    <source>
        <dbReference type="PROSITE" id="PS50097"/>
    </source>
</evidence>
<comment type="pathway">
    <text evidence="2">Protein modification; protein ubiquitination.</text>
</comment>
<dbReference type="InterPro" id="IPR011705">
    <property type="entry name" value="BACK"/>
</dbReference>
<evidence type="ECO:0000313" key="7">
    <source>
        <dbReference type="Proteomes" id="UP001152320"/>
    </source>
</evidence>
<reference evidence="6" key="1">
    <citation type="submission" date="2021-10" db="EMBL/GenBank/DDBJ databases">
        <title>Tropical sea cucumber genome reveals ecological adaptation and Cuvierian tubules defense mechanism.</title>
        <authorList>
            <person name="Chen T."/>
        </authorList>
    </citation>
    <scope>NUCLEOTIDE SEQUENCE</scope>
    <source>
        <strain evidence="6">Nanhai2018</strain>
        <tissue evidence="6">Muscle</tissue>
    </source>
</reference>
<dbReference type="Gene3D" id="2.60.120.820">
    <property type="entry name" value="PHR domain"/>
    <property type="match status" value="1"/>
</dbReference>
<dbReference type="FunFam" id="1.25.40.420:FF:000008">
    <property type="entry name" value="BTB/POZ domain-containing protein POB1"/>
    <property type="match status" value="1"/>
</dbReference>
<sequence length="515" mass="58201">MENHHRDGLNSAEVHQNLSMSFEQNEANDELEEPLFVQRTRGSSNPIVYYSQNVTSQPLCTYKVPSRLIQESSLVESRTTSAMRRSWPSDNWQSYGATVRERNAVMFNNSLMSDVTFIVGPKESSQKIPAHKYVLATGSSVFYAMFYGELAENSIEIDTPDVEPIAFLTLLRYLYCDETDLNEDNVLSTLYAAKKYLVPHLAHACVEFLEQNLSASNVCTLLTQSHLFEDADLMERCWKVIDAQAELALASESFLEVDHVTLQNILSRETLNVKELVLFNAVSRWAEKECDRRGLHPTPENMRKVLKKALYLVRVPAMPVKEFANHAARSGLLSLQETNDIFLHFHSDTKPNLEFNCNARKGLQAITVHRFQSSAYRSNQWRYRGRCDSIQFAVDKRIFVAGFGLFGSSAAAVNYEIRIELKKNGQVLAETETKFFSDGSNRIFAIMFEHPVMVNPHANYTANAILNGDELSYFGQEGLTEITSHGVTFQFQCSPESTNGTGVQGGQIPEIIFYA</sequence>